<dbReference type="OrthoDB" id="1637350at2759"/>
<protein>
    <recommendedName>
        <fullName evidence="3">Pectate lyase domain-containing protein</fullName>
    </recommendedName>
</protein>
<dbReference type="PANTHER" id="PTHR31683">
    <property type="entry name" value="PECTATE LYASE 18-RELATED"/>
    <property type="match status" value="1"/>
</dbReference>
<dbReference type="InterPro" id="IPR045032">
    <property type="entry name" value="PEL"/>
</dbReference>
<dbReference type="InterPro" id="IPR012334">
    <property type="entry name" value="Pectin_lyas_fold"/>
</dbReference>
<proteinExistence type="predicted"/>
<feature type="domain" description="Pectate lyase" evidence="3">
    <location>
        <begin position="45"/>
        <end position="239"/>
    </location>
</feature>
<dbReference type="GO" id="GO:0030570">
    <property type="term" value="F:pectate lyase activity"/>
    <property type="evidence" value="ECO:0007669"/>
    <property type="project" value="InterPro"/>
</dbReference>
<dbReference type="InterPro" id="IPR011050">
    <property type="entry name" value="Pectin_lyase_fold/virulence"/>
</dbReference>
<evidence type="ECO:0000313" key="4">
    <source>
        <dbReference type="EMBL" id="CAH1781931.1"/>
    </source>
</evidence>
<dbReference type="SMART" id="SM00656">
    <property type="entry name" value="Amb_all"/>
    <property type="match status" value="1"/>
</dbReference>
<evidence type="ECO:0000256" key="2">
    <source>
        <dbReference type="SAM" id="SignalP"/>
    </source>
</evidence>
<feature type="chain" id="PRO_5035878049" description="Pectate lyase domain-containing protein" evidence="2">
    <location>
        <begin position="17"/>
        <end position="340"/>
    </location>
</feature>
<feature type="signal peptide" evidence="2">
    <location>
        <begin position="1"/>
        <end position="16"/>
    </location>
</feature>
<dbReference type="InterPro" id="IPR002022">
    <property type="entry name" value="Pec_lyase"/>
</dbReference>
<dbReference type="Pfam" id="PF00544">
    <property type="entry name" value="Pectate_lyase_4"/>
    <property type="match status" value="1"/>
</dbReference>
<evidence type="ECO:0000256" key="1">
    <source>
        <dbReference type="ARBA" id="ARBA00023239"/>
    </source>
</evidence>
<dbReference type="SUPFAM" id="SSF51126">
    <property type="entry name" value="Pectin lyase-like"/>
    <property type="match status" value="1"/>
</dbReference>
<keyword evidence="1" id="KW-0456">Lyase</keyword>
<dbReference type="PANTHER" id="PTHR31683:SF18">
    <property type="entry name" value="PECTATE LYASE 21-RELATED"/>
    <property type="match status" value="1"/>
</dbReference>
<gene>
    <name evidence="4" type="ORF">OFUS_LOCUS8435</name>
</gene>
<evidence type="ECO:0000313" key="5">
    <source>
        <dbReference type="Proteomes" id="UP000749559"/>
    </source>
</evidence>
<keyword evidence="5" id="KW-1185">Reference proteome</keyword>
<dbReference type="Proteomes" id="UP000749559">
    <property type="component" value="Unassembled WGS sequence"/>
</dbReference>
<organism evidence="4 5">
    <name type="scientific">Owenia fusiformis</name>
    <name type="common">Polychaete worm</name>
    <dbReference type="NCBI Taxonomy" id="6347"/>
    <lineage>
        <taxon>Eukaryota</taxon>
        <taxon>Metazoa</taxon>
        <taxon>Spiralia</taxon>
        <taxon>Lophotrochozoa</taxon>
        <taxon>Annelida</taxon>
        <taxon>Polychaeta</taxon>
        <taxon>Sedentaria</taxon>
        <taxon>Canalipalpata</taxon>
        <taxon>Sabellida</taxon>
        <taxon>Oweniida</taxon>
        <taxon>Oweniidae</taxon>
        <taxon>Owenia</taxon>
    </lineage>
</organism>
<reference evidence="4" key="1">
    <citation type="submission" date="2022-03" db="EMBL/GenBank/DDBJ databases">
        <authorList>
            <person name="Martin C."/>
        </authorList>
    </citation>
    <scope>NUCLEOTIDE SEQUENCE</scope>
</reference>
<dbReference type="EMBL" id="CAIIXF020000004">
    <property type="protein sequence ID" value="CAH1781931.1"/>
    <property type="molecule type" value="Genomic_DNA"/>
</dbReference>
<comment type="caution">
    <text evidence="4">The sequence shown here is derived from an EMBL/GenBank/DDBJ whole genome shotgun (WGS) entry which is preliminary data.</text>
</comment>
<keyword evidence="2" id="KW-0732">Signal</keyword>
<dbReference type="AlphaFoldDB" id="A0A8S4NNH0"/>
<name>A0A8S4NNH0_OWEFU</name>
<evidence type="ECO:0000259" key="3">
    <source>
        <dbReference type="SMART" id="SM00656"/>
    </source>
</evidence>
<accession>A0A8S4NNH0</accession>
<dbReference type="Gene3D" id="2.160.20.10">
    <property type="entry name" value="Single-stranded right-handed beta-helix, Pectin lyase-like"/>
    <property type="match status" value="1"/>
</dbReference>
<sequence>MLFGILVLCYFGNVIGQAPDWFSECVGFGCTATEYRHERCESEPNYQGLLFCLNLADFVHVTFTGSGTITIPVSIRPTQGLILDGSGHDITLTGESIELNSSSIVYRINFDTGADDALKLQRGYENAWIHRCSFRNYGDGLIDITQAYSHVTVSNCRFAEHDKTMLIGSSTSDILDERMRITIHNNYFVDCRQRMPRVRYATVHIYNNVFQDWGLYAVLSSQTALVLLENNYFDIVDITRAEMAHDTRPRGSDTSSGYLRAEANFYNTGIRGRTNQAERVGDMPYQYQLATANDDMRAAVIAGAGALVIKKITNQARSYEVVRDVDFPAVNDLFLPVKDV</sequence>